<dbReference type="SUPFAM" id="SSF46785">
    <property type="entry name" value="Winged helix' DNA-binding domain"/>
    <property type="match status" value="1"/>
</dbReference>
<reference evidence="6" key="1">
    <citation type="journal article" date="2014" name="Int. J. Syst. Evol. Microbiol.">
        <title>Complete genome sequence of Corynebacterium casei LMG S-19264T (=DSM 44701T), isolated from a smear-ripened cheese.</title>
        <authorList>
            <consortium name="US DOE Joint Genome Institute (JGI-PGF)"/>
            <person name="Walter F."/>
            <person name="Albersmeier A."/>
            <person name="Kalinowski J."/>
            <person name="Ruckert C."/>
        </authorList>
    </citation>
    <scope>NUCLEOTIDE SEQUENCE</scope>
    <source>
        <strain evidence="6">NBRC 110023</strain>
    </source>
</reference>
<evidence type="ECO:0000256" key="3">
    <source>
        <dbReference type="ARBA" id="ARBA00023163"/>
    </source>
</evidence>
<proteinExistence type="predicted"/>
<accession>A0AA37T198</accession>
<evidence type="ECO:0000313" key="7">
    <source>
        <dbReference type="Proteomes" id="UP001156601"/>
    </source>
</evidence>
<feature type="domain" description="HTH iclR-type" evidence="4">
    <location>
        <begin position="7"/>
        <end position="69"/>
    </location>
</feature>
<dbReference type="AlphaFoldDB" id="A0AA37T198"/>
<dbReference type="PROSITE" id="PS51078">
    <property type="entry name" value="ICLR_ED"/>
    <property type="match status" value="1"/>
</dbReference>
<evidence type="ECO:0000313" key="6">
    <source>
        <dbReference type="EMBL" id="GLR70523.1"/>
    </source>
</evidence>
<comment type="caution">
    <text evidence="6">The sequence shown here is derived from an EMBL/GenBank/DDBJ whole genome shotgun (WGS) entry which is preliminary data.</text>
</comment>
<keyword evidence="3" id="KW-0804">Transcription</keyword>
<dbReference type="GO" id="GO:0003677">
    <property type="term" value="F:DNA binding"/>
    <property type="evidence" value="ECO:0007669"/>
    <property type="project" value="UniProtKB-KW"/>
</dbReference>
<dbReference type="SMART" id="SM00346">
    <property type="entry name" value="HTH_ICLR"/>
    <property type="match status" value="1"/>
</dbReference>
<dbReference type="PANTHER" id="PTHR30136:SF7">
    <property type="entry name" value="HTH-TYPE TRANSCRIPTIONAL REGULATOR KDGR-RELATED"/>
    <property type="match status" value="1"/>
</dbReference>
<protein>
    <recommendedName>
        <fullName evidence="8">IclR family transcriptional regulator</fullName>
    </recommendedName>
</protein>
<dbReference type="PANTHER" id="PTHR30136">
    <property type="entry name" value="HELIX-TURN-HELIX TRANSCRIPTIONAL REGULATOR, ICLR FAMILY"/>
    <property type="match status" value="1"/>
</dbReference>
<dbReference type="InterPro" id="IPR036390">
    <property type="entry name" value="WH_DNA-bd_sf"/>
</dbReference>
<dbReference type="Gene3D" id="1.10.10.10">
    <property type="entry name" value="Winged helix-like DNA-binding domain superfamily/Winged helix DNA-binding domain"/>
    <property type="match status" value="1"/>
</dbReference>
<organism evidence="6 7">
    <name type="scientific">Agaribacter marinus</name>
    <dbReference type="NCBI Taxonomy" id="1431249"/>
    <lineage>
        <taxon>Bacteria</taxon>
        <taxon>Pseudomonadati</taxon>
        <taxon>Pseudomonadota</taxon>
        <taxon>Gammaproteobacteria</taxon>
        <taxon>Alteromonadales</taxon>
        <taxon>Alteromonadaceae</taxon>
        <taxon>Agaribacter</taxon>
    </lineage>
</organism>
<dbReference type="PROSITE" id="PS51077">
    <property type="entry name" value="HTH_ICLR"/>
    <property type="match status" value="1"/>
</dbReference>
<dbReference type="Pfam" id="PF09339">
    <property type="entry name" value="HTH_IclR"/>
    <property type="match status" value="1"/>
</dbReference>
<evidence type="ECO:0000256" key="1">
    <source>
        <dbReference type="ARBA" id="ARBA00023015"/>
    </source>
</evidence>
<evidence type="ECO:0000259" key="5">
    <source>
        <dbReference type="PROSITE" id="PS51078"/>
    </source>
</evidence>
<sequence>MADKYSVPAVDKAFEILEFLSEQNNALTKAEIATGINRNINEIYRVLINLESKGYLIQDPSSSRYKMSLKLFTLTRRVNPMAQISQTALPVMEEFAFDYGVSCHLFTLYKSKAMMTLQASSNSEVSMQIMEGTLFDLSASGAGKLLLANSNPEVQRMLIERDDVLNNDSTDSVDIITNEVVLLRQTKFCKHVSSNLPGLIELSSLIGQSDGKIIAALSVMVLGLTDEKEQAIKAALTECTRKISSELSLL</sequence>
<dbReference type="SUPFAM" id="SSF55781">
    <property type="entry name" value="GAF domain-like"/>
    <property type="match status" value="1"/>
</dbReference>
<dbReference type="InterPro" id="IPR029016">
    <property type="entry name" value="GAF-like_dom_sf"/>
</dbReference>
<dbReference type="InterPro" id="IPR036388">
    <property type="entry name" value="WH-like_DNA-bd_sf"/>
</dbReference>
<evidence type="ECO:0000259" key="4">
    <source>
        <dbReference type="PROSITE" id="PS51077"/>
    </source>
</evidence>
<dbReference type="EMBL" id="BSOT01000005">
    <property type="protein sequence ID" value="GLR70523.1"/>
    <property type="molecule type" value="Genomic_DNA"/>
</dbReference>
<evidence type="ECO:0000256" key="2">
    <source>
        <dbReference type="ARBA" id="ARBA00023125"/>
    </source>
</evidence>
<evidence type="ECO:0008006" key="8">
    <source>
        <dbReference type="Google" id="ProtNLM"/>
    </source>
</evidence>
<keyword evidence="1" id="KW-0805">Transcription regulation</keyword>
<dbReference type="GO" id="GO:0045892">
    <property type="term" value="P:negative regulation of DNA-templated transcription"/>
    <property type="evidence" value="ECO:0007669"/>
    <property type="project" value="TreeGrafter"/>
</dbReference>
<dbReference type="Gene3D" id="3.30.450.40">
    <property type="match status" value="1"/>
</dbReference>
<name>A0AA37T198_9ALTE</name>
<dbReference type="InterPro" id="IPR014757">
    <property type="entry name" value="Tscrpt_reg_IclR_C"/>
</dbReference>
<dbReference type="Pfam" id="PF01614">
    <property type="entry name" value="IclR_C"/>
    <property type="match status" value="1"/>
</dbReference>
<dbReference type="InterPro" id="IPR005471">
    <property type="entry name" value="Tscrpt_reg_IclR_N"/>
</dbReference>
<dbReference type="Proteomes" id="UP001156601">
    <property type="component" value="Unassembled WGS sequence"/>
</dbReference>
<reference evidence="6" key="2">
    <citation type="submission" date="2023-01" db="EMBL/GenBank/DDBJ databases">
        <title>Draft genome sequence of Agaribacter marinus strain NBRC 110023.</title>
        <authorList>
            <person name="Sun Q."/>
            <person name="Mori K."/>
        </authorList>
    </citation>
    <scope>NUCLEOTIDE SEQUENCE</scope>
    <source>
        <strain evidence="6">NBRC 110023</strain>
    </source>
</reference>
<dbReference type="InterPro" id="IPR050707">
    <property type="entry name" value="HTH_MetabolicPath_Reg"/>
</dbReference>
<feature type="domain" description="IclR-ED" evidence="5">
    <location>
        <begin position="70"/>
        <end position="249"/>
    </location>
</feature>
<keyword evidence="7" id="KW-1185">Reference proteome</keyword>
<gene>
    <name evidence="6" type="ORF">GCM10007852_14310</name>
</gene>
<keyword evidence="2" id="KW-0238">DNA-binding</keyword>
<dbReference type="RefSeq" id="WP_284216818.1">
    <property type="nucleotide sequence ID" value="NZ_BSOT01000005.1"/>
</dbReference>
<dbReference type="GO" id="GO:0003700">
    <property type="term" value="F:DNA-binding transcription factor activity"/>
    <property type="evidence" value="ECO:0007669"/>
    <property type="project" value="TreeGrafter"/>
</dbReference>